<reference evidence="1 2" key="1">
    <citation type="journal article" date="2018" name="Mol. Biol. Evol.">
        <title>Broad Genomic Sampling Reveals a Smut Pathogenic Ancestry of the Fungal Clade Ustilaginomycotina.</title>
        <authorList>
            <person name="Kijpornyongpan T."/>
            <person name="Mondo S.J."/>
            <person name="Barry K."/>
            <person name="Sandor L."/>
            <person name="Lee J."/>
            <person name="Lipzen A."/>
            <person name="Pangilinan J."/>
            <person name="LaButti K."/>
            <person name="Hainaut M."/>
            <person name="Henrissat B."/>
            <person name="Grigoriev I.V."/>
            <person name="Spatafora J.W."/>
            <person name="Aime M.C."/>
        </authorList>
    </citation>
    <scope>NUCLEOTIDE SEQUENCE [LARGE SCALE GENOMIC DNA]</scope>
    <source>
        <strain evidence="1 2">MCA 3882</strain>
    </source>
</reference>
<name>A0A316V107_9BASI</name>
<dbReference type="EMBL" id="KZ819616">
    <property type="protein sequence ID" value="PWN31229.1"/>
    <property type="molecule type" value="Genomic_DNA"/>
</dbReference>
<keyword evidence="2" id="KW-1185">Reference proteome</keyword>
<accession>A0A316V107</accession>
<dbReference type="InParanoid" id="A0A316V107"/>
<proteinExistence type="predicted"/>
<dbReference type="GeneID" id="37021560"/>
<sequence>MNVAAAIRIAAKIPTSSTVATIAGDIGLKYFFISLYNSKTSFDRIAFEQCRIEN</sequence>
<dbReference type="Proteomes" id="UP000245771">
    <property type="component" value="Unassembled WGS sequence"/>
</dbReference>
<gene>
    <name evidence="1" type="ORF">FA14DRAFT_162862</name>
</gene>
<protein>
    <submittedName>
        <fullName evidence="1">Uncharacterized protein</fullName>
    </submittedName>
</protein>
<organism evidence="1 2">
    <name type="scientific">Meira miltonrushii</name>
    <dbReference type="NCBI Taxonomy" id="1280837"/>
    <lineage>
        <taxon>Eukaryota</taxon>
        <taxon>Fungi</taxon>
        <taxon>Dikarya</taxon>
        <taxon>Basidiomycota</taxon>
        <taxon>Ustilaginomycotina</taxon>
        <taxon>Exobasidiomycetes</taxon>
        <taxon>Exobasidiales</taxon>
        <taxon>Brachybasidiaceae</taxon>
        <taxon>Meira</taxon>
    </lineage>
</organism>
<evidence type="ECO:0000313" key="1">
    <source>
        <dbReference type="EMBL" id="PWN31229.1"/>
    </source>
</evidence>
<dbReference type="RefSeq" id="XP_025351531.1">
    <property type="nucleotide sequence ID" value="XM_025499779.1"/>
</dbReference>
<dbReference type="AlphaFoldDB" id="A0A316V107"/>
<evidence type="ECO:0000313" key="2">
    <source>
        <dbReference type="Proteomes" id="UP000245771"/>
    </source>
</evidence>
<feature type="non-terminal residue" evidence="1">
    <location>
        <position position="54"/>
    </location>
</feature>